<dbReference type="Gene3D" id="1.10.287.500">
    <property type="entry name" value="Helix hairpin bin"/>
    <property type="match status" value="1"/>
</dbReference>
<comment type="caution">
    <text evidence="2">The sequence shown here is derived from an EMBL/GenBank/DDBJ whole genome shotgun (WGS) entry which is preliminary data.</text>
</comment>
<dbReference type="OrthoDB" id="5455460at2"/>
<feature type="region of interest" description="Disordered" evidence="1">
    <location>
        <begin position="14"/>
        <end position="35"/>
    </location>
</feature>
<evidence type="ECO:0000313" key="3">
    <source>
        <dbReference type="Proteomes" id="UP000239772"/>
    </source>
</evidence>
<name>A0A2T1HSG5_9HYPH</name>
<gene>
    <name evidence="2" type="ORF">SLNSH_12530</name>
</gene>
<evidence type="ECO:0008006" key="4">
    <source>
        <dbReference type="Google" id="ProtNLM"/>
    </source>
</evidence>
<evidence type="ECO:0000313" key="2">
    <source>
        <dbReference type="EMBL" id="PSC04600.1"/>
    </source>
</evidence>
<reference evidence="3" key="1">
    <citation type="submission" date="2018-03" db="EMBL/GenBank/DDBJ databases">
        <authorList>
            <person name="Sun L."/>
            <person name="Liu H."/>
            <person name="Chen W."/>
            <person name="Huang K."/>
            <person name="Liu W."/>
            <person name="Gao X."/>
        </authorList>
    </citation>
    <scope>NUCLEOTIDE SEQUENCE [LARGE SCALE GENOMIC DNA]</scope>
    <source>
        <strain evidence="3">SH9</strain>
    </source>
</reference>
<keyword evidence="3" id="KW-1185">Reference proteome</keyword>
<accession>A0A2T1HSG5</accession>
<dbReference type="Proteomes" id="UP000239772">
    <property type="component" value="Unassembled WGS sequence"/>
</dbReference>
<organism evidence="2 3">
    <name type="scientific">Alsobacter soli</name>
    <dbReference type="NCBI Taxonomy" id="2109933"/>
    <lineage>
        <taxon>Bacteria</taxon>
        <taxon>Pseudomonadati</taxon>
        <taxon>Pseudomonadota</taxon>
        <taxon>Alphaproteobacteria</taxon>
        <taxon>Hyphomicrobiales</taxon>
        <taxon>Alsobacteraceae</taxon>
        <taxon>Alsobacter</taxon>
    </lineage>
</organism>
<sequence>MTDSPPRPALSIAYATTARGPHPRPTRSLEALAGEPAGSRSPIVRELNAAADYLRFLRQEIARLGADEIAKERIPVAIRELECIVDGTEKSSNAIMGAAEEVIAGAGMAPEAYKAFVAEKMTAIFVACAFQDLASQRARRIQSTLQTMERRLSRLATMVNTRHVPDLVDFTPAADEVSEIGPAFPDEANDQQRVDEIFEEHHDIDWK</sequence>
<protein>
    <recommendedName>
        <fullName evidence="4">Chemotaxis protein CheZ</fullName>
    </recommendedName>
</protein>
<proteinExistence type="predicted"/>
<dbReference type="AlphaFoldDB" id="A0A2T1HSG5"/>
<dbReference type="EMBL" id="PVZS01000012">
    <property type="protein sequence ID" value="PSC04600.1"/>
    <property type="molecule type" value="Genomic_DNA"/>
</dbReference>
<evidence type="ECO:0000256" key="1">
    <source>
        <dbReference type="SAM" id="MobiDB-lite"/>
    </source>
</evidence>
<dbReference type="RefSeq" id="WP_106337345.1">
    <property type="nucleotide sequence ID" value="NZ_PVZS01000012.1"/>
</dbReference>
<dbReference type="SUPFAM" id="SSF75708">
    <property type="entry name" value="Chemotaxis phosphatase CheZ"/>
    <property type="match status" value="1"/>
</dbReference>